<dbReference type="OrthoDB" id="1434565at2"/>
<proteinExistence type="predicted"/>
<dbReference type="Proteomes" id="UP000016160">
    <property type="component" value="Chromosome"/>
</dbReference>
<evidence type="ECO:0000256" key="1">
    <source>
        <dbReference type="SAM" id="Phobius"/>
    </source>
</evidence>
<evidence type="ECO:0000259" key="2">
    <source>
        <dbReference type="Pfam" id="PF03372"/>
    </source>
</evidence>
<keyword evidence="3" id="KW-0378">Hydrolase</keyword>
<dbReference type="SUPFAM" id="SSF56219">
    <property type="entry name" value="DNase I-like"/>
    <property type="match status" value="1"/>
</dbReference>
<evidence type="ECO:0000313" key="3">
    <source>
        <dbReference type="EMBL" id="CDF80524.1"/>
    </source>
</evidence>
<dbReference type="eggNOG" id="COG3021">
    <property type="taxonomic scope" value="Bacteria"/>
</dbReference>
<keyword evidence="3" id="KW-0540">Nuclease</keyword>
<accession>T2KR93</accession>
<dbReference type="InterPro" id="IPR005135">
    <property type="entry name" value="Endo/exonuclease/phosphatase"/>
</dbReference>
<dbReference type="RefSeq" id="WP_148304618.1">
    <property type="nucleotide sequence ID" value="NZ_HG315671.1"/>
</dbReference>
<feature type="transmembrane region" description="Helical" evidence="1">
    <location>
        <begin position="63"/>
        <end position="80"/>
    </location>
</feature>
<dbReference type="Pfam" id="PF03372">
    <property type="entry name" value="Exo_endo_phos"/>
    <property type="match status" value="1"/>
</dbReference>
<dbReference type="Gene3D" id="3.60.10.10">
    <property type="entry name" value="Endonuclease/exonuclease/phosphatase"/>
    <property type="match status" value="1"/>
</dbReference>
<keyword evidence="1" id="KW-0812">Transmembrane</keyword>
<evidence type="ECO:0000313" key="4">
    <source>
        <dbReference type="Proteomes" id="UP000016160"/>
    </source>
</evidence>
<gene>
    <name evidence="3" type="ORF">BN863_28120</name>
</gene>
<name>T2KR93_FORAG</name>
<dbReference type="HOGENOM" id="CLU_905376_0_0_10"/>
<keyword evidence="3" id="KW-0255">Endonuclease</keyword>
<feature type="domain" description="Endonuclease/exonuclease/phosphatase" evidence="2">
    <location>
        <begin position="103"/>
        <end position="296"/>
    </location>
</feature>
<keyword evidence="3" id="KW-0269">Exonuclease</keyword>
<dbReference type="EMBL" id="HG315671">
    <property type="protein sequence ID" value="CDF80524.1"/>
    <property type="molecule type" value="Genomic_DNA"/>
</dbReference>
<organism evidence="3 4">
    <name type="scientific">Formosa agariphila (strain DSM 15362 / KCTC 12365 / LMG 23005 / KMM 3901 / M-2Alg 35-1)</name>
    <dbReference type="NCBI Taxonomy" id="1347342"/>
    <lineage>
        <taxon>Bacteria</taxon>
        <taxon>Pseudomonadati</taxon>
        <taxon>Bacteroidota</taxon>
        <taxon>Flavobacteriia</taxon>
        <taxon>Flavobacteriales</taxon>
        <taxon>Flavobacteriaceae</taxon>
        <taxon>Formosa</taxon>
    </lineage>
</organism>
<reference evidence="3 4" key="1">
    <citation type="journal article" date="2013" name="Appl. Environ. Microbiol.">
        <title>The genome of the alga-associated marine flavobacterium Formosa agariphila KMM 3901T reveals a broad potential for degradation of algal polysaccharides.</title>
        <authorList>
            <person name="Mann A.J."/>
            <person name="Hahnke R.L."/>
            <person name="Huang S."/>
            <person name="Werner J."/>
            <person name="Xing P."/>
            <person name="Barbeyron T."/>
            <person name="Huettel B."/>
            <person name="Stueber K."/>
            <person name="Reinhardt R."/>
            <person name="Harder J."/>
            <person name="Gloeckner F.O."/>
            <person name="Amann R.I."/>
            <person name="Teeling H."/>
        </authorList>
    </citation>
    <scope>NUCLEOTIDE SEQUENCE [LARGE SCALE GENOMIC DNA]</scope>
    <source>
        <strain evidence="4">DSM 15362 / KCTC 12365 / LMG 23005 / KMM 3901</strain>
    </source>
</reference>
<keyword evidence="1" id="KW-0472">Membrane</keyword>
<dbReference type="STRING" id="1347342.BN863_28120"/>
<dbReference type="InterPro" id="IPR036691">
    <property type="entry name" value="Endo/exonu/phosph_ase_sf"/>
</dbReference>
<feature type="transmembrane region" description="Helical" evidence="1">
    <location>
        <begin position="12"/>
        <end position="28"/>
    </location>
</feature>
<keyword evidence="4" id="KW-1185">Reference proteome</keyword>
<dbReference type="GO" id="GO:0004519">
    <property type="term" value="F:endonuclease activity"/>
    <property type="evidence" value="ECO:0007669"/>
    <property type="project" value="UniProtKB-KW"/>
</dbReference>
<dbReference type="AlphaFoldDB" id="T2KR93"/>
<dbReference type="GO" id="GO:0004527">
    <property type="term" value="F:exonuclease activity"/>
    <property type="evidence" value="ECO:0007669"/>
    <property type="project" value="UniProtKB-KW"/>
</dbReference>
<feature type="transmembrane region" description="Helical" evidence="1">
    <location>
        <begin position="34"/>
        <end position="56"/>
    </location>
</feature>
<protein>
    <submittedName>
        <fullName evidence="3">Endonuclease/exonuclease/phosphatase</fullName>
    </submittedName>
</protein>
<keyword evidence="1" id="KW-1133">Transmembrane helix</keyword>
<sequence length="307" mass="35935">MIQFIFKYKAKAYLLFWYAFLLLIHFVLKDRISPLIFIFYACPLILVIAYGFLVSLSVYKHKVISIVVLCMNILVCIYWYNNFHYNTYDTTLNSAEQTYSIFYWNISRPDKLPLDIIAENIQTYNPEIIAFVEAKDVSEIDLLALKKQYPLYDIKHLEGEMLIAVQGKIDTVTFNKISNGSKSNLVTATIQDYKVTFLITDLLANPALSKRKDFKNMLSIVDSNPIDFVIGDFNTPYESHFFDSFKPRFESFHNYNNGFTGTWPSKLPLIEIDHMWLHNKWQPILLHKDFNSKSDHGLMVGKFKRRP</sequence>
<dbReference type="PATRIC" id="fig|1347342.6.peg.2831"/>